<evidence type="ECO:0000313" key="5">
    <source>
        <dbReference type="Proteomes" id="UP000000485"/>
    </source>
</evidence>
<protein>
    <submittedName>
        <fullName evidence="4">Peptidase M23</fullName>
    </submittedName>
</protein>
<dbReference type="InterPro" id="IPR016047">
    <property type="entry name" value="M23ase_b-sheet_dom"/>
</dbReference>
<dbReference type="InterPro" id="IPR011055">
    <property type="entry name" value="Dup_hybrid_motif"/>
</dbReference>
<dbReference type="KEGG" id="cga:Celgi_2099"/>
<feature type="region of interest" description="Disordered" evidence="2">
    <location>
        <begin position="1"/>
        <end position="20"/>
    </location>
</feature>
<accession>F7ZZV6</accession>
<dbReference type="STRING" id="593907.Celgi_2099"/>
<dbReference type="AlphaFoldDB" id="F7ZZV6"/>
<dbReference type="GO" id="GO:0004222">
    <property type="term" value="F:metalloendopeptidase activity"/>
    <property type="evidence" value="ECO:0007669"/>
    <property type="project" value="TreeGrafter"/>
</dbReference>
<dbReference type="InterPro" id="IPR050570">
    <property type="entry name" value="Cell_wall_metabolism_enzyme"/>
</dbReference>
<name>F7ZZV6_CELGA</name>
<dbReference type="PANTHER" id="PTHR21666:SF289">
    <property type="entry name" value="L-ALA--D-GLU ENDOPEPTIDASE"/>
    <property type="match status" value="1"/>
</dbReference>
<dbReference type="RefSeq" id="WP_013884117.1">
    <property type="nucleotide sequence ID" value="NC_015671.1"/>
</dbReference>
<feature type="domain" description="M23ase beta-sheet core" evidence="3">
    <location>
        <begin position="83"/>
        <end position="170"/>
    </location>
</feature>
<keyword evidence="5" id="KW-1185">Reference proteome</keyword>
<dbReference type="Gene3D" id="2.70.70.10">
    <property type="entry name" value="Glucose Permease (Domain IIA)"/>
    <property type="match status" value="1"/>
</dbReference>
<proteinExistence type="predicted"/>
<reference evidence="5" key="1">
    <citation type="submission" date="2011-04" db="EMBL/GenBank/DDBJ databases">
        <title>Complete sequence of Cellvibrio gilvus ATCC 13127.</title>
        <authorList>
            <person name="Lucas S."/>
            <person name="Han J."/>
            <person name="Lapidus A."/>
            <person name="Cheng J.-F."/>
            <person name="Goodwin L."/>
            <person name="Pitluck S."/>
            <person name="Peters L."/>
            <person name="Munk A."/>
            <person name="Detter J.C."/>
            <person name="Han C."/>
            <person name="Tapia R."/>
            <person name="Land M."/>
            <person name="Hauser L."/>
            <person name="Kyrpides N."/>
            <person name="Ivanova N."/>
            <person name="Ovchinnikova G."/>
            <person name="Pagani I."/>
            <person name="Mead D."/>
            <person name="Brumm P."/>
            <person name="Woyke T."/>
        </authorList>
    </citation>
    <scope>NUCLEOTIDE SEQUENCE [LARGE SCALE GENOMIC DNA]</scope>
    <source>
        <strain evidence="5">ATCC 13127 / NRRL B-14078</strain>
    </source>
</reference>
<dbReference type="Pfam" id="PF01551">
    <property type="entry name" value="Peptidase_M23"/>
    <property type="match status" value="1"/>
</dbReference>
<sequence length="193" mass="19049" precursor="true">MSTSRPAPRTRSGVGPGRTGPAVRRGVVAALLASVVAASLSTAAAVPTRPATVATSAATWVLPVAGAHVLRAFDAPPAPWAAGHRGVDLTATTGGPVASPADGVVAFAGPVAGRRVLTIRHAAGLTTSLEPVRADVTVGTHVRAGTPVGTVEGGPHCGGTPCVHWGVRTAPDSYLDPMLLIDPGGPVVLLPVG</sequence>
<dbReference type="eggNOG" id="COG0739">
    <property type="taxonomic scope" value="Bacteria"/>
</dbReference>
<dbReference type="OrthoDB" id="5245088at2"/>
<dbReference type="PANTHER" id="PTHR21666">
    <property type="entry name" value="PEPTIDASE-RELATED"/>
    <property type="match status" value="1"/>
</dbReference>
<evidence type="ECO:0000256" key="2">
    <source>
        <dbReference type="SAM" id="MobiDB-lite"/>
    </source>
</evidence>
<gene>
    <name evidence="4" type="ordered locus">Celgi_2099</name>
</gene>
<evidence type="ECO:0000313" key="4">
    <source>
        <dbReference type="EMBL" id="AEI12599.1"/>
    </source>
</evidence>
<keyword evidence="1" id="KW-0732">Signal</keyword>
<dbReference type="CDD" id="cd12797">
    <property type="entry name" value="M23_peptidase"/>
    <property type="match status" value="1"/>
</dbReference>
<evidence type="ECO:0000256" key="1">
    <source>
        <dbReference type="ARBA" id="ARBA00022729"/>
    </source>
</evidence>
<organism evidence="4 5">
    <name type="scientific">Cellulomonas gilvus (strain ATCC 13127 / NRRL B-14078)</name>
    <name type="common">Cellvibrio gilvus</name>
    <dbReference type="NCBI Taxonomy" id="593907"/>
    <lineage>
        <taxon>Bacteria</taxon>
        <taxon>Bacillati</taxon>
        <taxon>Actinomycetota</taxon>
        <taxon>Actinomycetes</taxon>
        <taxon>Micrococcales</taxon>
        <taxon>Cellulomonadaceae</taxon>
        <taxon>Cellulomonas</taxon>
    </lineage>
</organism>
<dbReference type="HOGENOM" id="CLU_077601_3_1_11"/>
<dbReference type="SUPFAM" id="SSF51261">
    <property type="entry name" value="Duplicated hybrid motif"/>
    <property type="match status" value="1"/>
</dbReference>
<dbReference type="EMBL" id="CP002665">
    <property type="protein sequence ID" value="AEI12599.1"/>
    <property type="molecule type" value="Genomic_DNA"/>
</dbReference>
<evidence type="ECO:0000259" key="3">
    <source>
        <dbReference type="Pfam" id="PF01551"/>
    </source>
</evidence>
<dbReference type="Proteomes" id="UP000000485">
    <property type="component" value="Chromosome"/>
</dbReference>